<keyword evidence="4" id="KW-0804">Transcription</keyword>
<dbReference type="Gene3D" id="3.40.190.290">
    <property type="match status" value="1"/>
</dbReference>
<organism evidence="6 7">
    <name type="scientific">Thioclava indica</name>
    <dbReference type="NCBI Taxonomy" id="1353528"/>
    <lineage>
        <taxon>Bacteria</taxon>
        <taxon>Pseudomonadati</taxon>
        <taxon>Pseudomonadota</taxon>
        <taxon>Alphaproteobacteria</taxon>
        <taxon>Rhodobacterales</taxon>
        <taxon>Paracoccaceae</taxon>
        <taxon>Thioclava</taxon>
    </lineage>
</organism>
<reference evidence="6 7" key="1">
    <citation type="journal article" date="2015" name="Antonie Van Leeuwenhoek">
        <title>Thioclava indica sp. nov., isolated from surface seawater of the Indian Ocean.</title>
        <authorList>
            <person name="Liu Y."/>
            <person name="Lai Q."/>
            <person name="Du J."/>
            <person name="Xu H."/>
            <person name="Jiang L."/>
            <person name="Shao Z."/>
        </authorList>
    </citation>
    <scope>NUCLEOTIDE SEQUENCE [LARGE SCALE GENOMIC DNA]</scope>
    <source>
        <strain evidence="6 7">DT23-4</strain>
    </source>
</reference>
<dbReference type="InterPro" id="IPR036388">
    <property type="entry name" value="WH-like_DNA-bd_sf"/>
</dbReference>
<dbReference type="NCBIfam" id="NF002964">
    <property type="entry name" value="PRK03635.1"/>
    <property type="match status" value="1"/>
</dbReference>
<name>A0A074JZ94_9RHOB</name>
<evidence type="ECO:0000256" key="3">
    <source>
        <dbReference type="ARBA" id="ARBA00023125"/>
    </source>
</evidence>
<gene>
    <name evidence="6" type="ORF">DT23_02170</name>
</gene>
<dbReference type="SUPFAM" id="SSF53850">
    <property type="entry name" value="Periplasmic binding protein-like II"/>
    <property type="match status" value="1"/>
</dbReference>
<dbReference type="Pfam" id="PF03466">
    <property type="entry name" value="LysR_substrate"/>
    <property type="match status" value="1"/>
</dbReference>
<evidence type="ECO:0000256" key="4">
    <source>
        <dbReference type="ARBA" id="ARBA00023163"/>
    </source>
</evidence>
<dbReference type="EMBL" id="AUNB01000001">
    <property type="protein sequence ID" value="KEO61804.1"/>
    <property type="molecule type" value="Genomic_DNA"/>
</dbReference>
<dbReference type="PRINTS" id="PR00039">
    <property type="entry name" value="HTHLYSR"/>
</dbReference>
<dbReference type="Pfam" id="PF00126">
    <property type="entry name" value="HTH_1"/>
    <property type="match status" value="1"/>
</dbReference>
<dbReference type="PROSITE" id="PS50931">
    <property type="entry name" value="HTH_LYSR"/>
    <property type="match status" value="1"/>
</dbReference>
<dbReference type="SUPFAM" id="SSF46785">
    <property type="entry name" value="Winged helix' DNA-binding domain"/>
    <property type="match status" value="1"/>
</dbReference>
<dbReference type="STRING" id="1353528.DT23_02170"/>
<keyword evidence="2" id="KW-0805">Transcription regulation</keyword>
<protein>
    <recommendedName>
        <fullName evidence="5">HTH lysR-type domain-containing protein</fullName>
    </recommendedName>
</protein>
<dbReference type="Proteomes" id="UP000027471">
    <property type="component" value="Unassembled WGS sequence"/>
</dbReference>
<dbReference type="PANTHER" id="PTHR30579">
    <property type="entry name" value="TRANSCRIPTIONAL REGULATOR"/>
    <property type="match status" value="1"/>
</dbReference>
<dbReference type="InterPro" id="IPR000847">
    <property type="entry name" value="LysR_HTH_N"/>
</dbReference>
<evidence type="ECO:0000259" key="5">
    <source>
        <dbReference type="PROSITE" id="PS50931"/>
    </source>
</evidence>
<dbReference type="GO" id="GO:0003700">
    <property type="term" value="F:DNA-binding transcription factor activity"/>
    <property type="evidence" value="ECO:0007669"/>
    <property type="project" value="InterPro"/>
</dbReference>
<evidence type="ECO:0000313" key="7">
    <source>
        <dbReference type="Proteomes" id="UP000027471"/>
    </source>
</evidence>
<dbReference type="InterPro" id="IPR036390">
    <property type="entry name" value="WH_DNA-bd_sf"/>
</dbReference>
<dbReference type="RefSeq" id="WP_038127595.1">
    <property type="nucleotide sequence ID" value="NZ_AUNB01000001.1"/>
</dbReference>
<comment type="caution">
    <text evidence="6">The sequence shown here is derived from an EMBL/GenBank/DDBJ whole genome shotgun (WGS) entry which is preliminary data.</text>
</comment>
<evidence type="ECO:0000313" key="6">
    <source>
        <dbReference type="EMBL" id="KEO61804.1"/>
    </source>
</evidence>
<dbReference type="NCBIfam" id="NF009888">
    <property type="entry name" value="PRK13348.1"/>
    <property type="match status" value="1"/>
</dbReference>
<dbReference type="InterPro" id="IPR050176">
    <property type="entry name" value="LTTR"/>
</dbReference>
<dbReference type="OrthoDB" id="3252676at2"/>
<dbReference type="NCBIfam" id="TIGR03298">
    <property type="entry name" value="argP"/>
    <property type="match status" value="1"/>
</dbReference>
<dbReference type="PANTHER" id="PTHR30579:SF2">
    <property type="entry name" value="HTH-TYPE TRANSCRIPTIONAL REGULATOR ARGP"/>
    <property type="match status" value="1"/>
</dbReference>
<dbReference type="InterPro" id="IPR005119">
    <property type="entry name" value="LysR_subst-bd"/>
</dbReference>
<evidence type="ECO:0000256" key="1">
    <source>
        <dbReference type="ARBA" id="ARBA00009437"/>
    </source>
</evidence>
<dbReference type="Gene3D" id="1.10.10.10">
    <property type="entry name" value="Winged helix-like DNA-binding domain superfamily/Winged helix DNA-binding domain"/>
    <property type="match status" value="1"/>
</dbReference>
<feature type="domain" description="HTH lysR-type" evidence="5">
    <location>
        <begin position="2"/>
        <end position="58"/>
    </location>
</feature>
<comment type="similarity">
    <text evidence="1">Belongs to the LysR transcriptional regulatory family.</text>
</comment>
<sequence length="284" mass="29986">MFDYATLEALAAVIDTGSFDAAAARLGVTPPAISQRIKALEERMGAVLVIRAQPCRATEDGARLITHQREVALLEAQLAPADMPPVLRIAVSADSLATWVLPALSALDGVLFDLVIDDQDHAHHWLARGEVVGAITADPGPVMGCDTVALGRMRYIATASPAFIARHFANGVNCAALQAAPALQFNAKDRLQEDWAAMICGRPVSLRAHRIGSSEGFVDAALHGLGWGMNPEPLVRAHLASGALVALGPAPLDVPLHWQSLRRLKTPLGPLSAAVRKAAKAVLL</sequence>
<dbReference type="InterPro" id="IPR017685">
    <property type="entry name" value="ArgP"/>
</dbReference>
<evidence type="ECO:0000256" key="2">
    <source>
        <dbReference type="ARBA" id="ARBA00023015"/>
    </source>
</evidence>
<accession>A0A074JZ94</accession>
<keyword evidence="7" id="KW-1185">Reference proteome</keyword>
<keyword evidence="3" id="KW-0238">DNA-binding</keyword>
<dbReference type="eggNOG" id="COG0583">
    <property type="taxonomic scope" value="Bacteria"/>
</dbReference>
<proteinExistence type="inferred from homology"/>
<dbReference type="AlphaFoldDB" id="A0A074JZ94"/>
<dbReference type="GO" id="GO:0003677">
    <property type="term" value="F:DNA binding"/>
    <property type="evidence" value="ECO:0007669"/>
    <property type="project" value="UniProtKB-KW"/>
</dbReference>